<evidence type="ECO:0000313" key="2">
    <source>
        <dbReference type="EMBL" id="QHT14113.1"/>
    </source>
</evidence>
<accession>A0A6C0DCH1</accession>
<proteinExistence type="predicted"/>
<name>A0A6C0DCH1_9ZZZZ</name>
<reference evidence="2" key="1">
    <citation type="journal article" date="2020" name="Nature">
        <title>Giant virus diversity and host interactions through global metagenomics.</title>
        <authorList>
            <person name="Schulz F."/>
            <person name="Roux S."/>
            <person name="Paez-Espino D."/>
            <person name="Jungbluth S."/>
            <person name="Walsh D.A."/>
            <person name="Denef V.J."/>
            <person name="McMahon K.D."/>
            <person name="Konstantinidis K.T."/>
            <person name="Eloe-Fadrosh E.A."/>
            <person name="Kyrpides N.C."/>
            <person name="Woyke T."/>
        </authorList>
    </citation>
    <scope>NUCLEOTIDE SEQUENCE</scope>
    <source>
        <strain evidence="2">GVMAG-M-3300023174-134</strain>
    </source>
</reference>
<organism evidence="2">
    <name type="scientific">viral metagenome</name>
    <dbReference type="NCBI Taxonomy" id="1070528"/>
    <lineage>
        <taxon>unclassified sequences</taxon>
        <taxon>metagenomes</taxon>
        <taxon>organismal metagenomes</taxon>
    </lineage>
</organism>
<protein>
    <submittedName>
        <fullName evidence="2">Uncharacterized protein</fullName>
    </submittedName>
</protein>
<sequence>MGDPVNPVFAFIGDCLKIIKGNKDDTVTLFAINELEQIVVNGSNIDNKTADNISKMTNIKQVLDKITASAASLISVEEAKGALGELLPSIGYTNTKDTSIYIKDTENPAVGNNFYAIKVDTGNAWAINKHPVDGVTHVYGGKKRRTNRRKHRRSNRKTLGRKK</sequence>
<evidence type="ECO:0000256" key="1">
    <source>
        <dbReference type="SAM" id="MobiDB-lite"/>
    </source>
</evidence>
<dbReference type="EMBL" id="MN739578">
    <property type="protein sequence ID" value="QHT14113.1"/>
    <property type="molecule type" value="Genomic_DNA"/>
</dbReference>
<dbReference type="AlphaFoldDB" id="A0A6C0DCH1"/>
<feature type="region of interest" description="Disordered" evidence="1">
    <location>
        <begin position="137"/>
        <end position="163"/>
    </location>
</feature>
<feature type="compositionally biased region" description="Basic residues" evidence="1">
    <location>
        <begin position="140"/>
        <end position="163"/>
    </location>
</feature>